<reference evidence="2" key="2">
    <citation type="submission" date="2020-09" db="EMBL/GenBank/DDBJ databases">
        <authorList>
            <person name="Sun Q."/>
            <person name="Ohkuma M."/>
        </authorList>
    </citation>
    <scope>NUCLEOTIDE SEQUENCE</scope>
    <source>
        <strain evidence="2">JCM 4646</strain>
    </source>
</reference>
<comment type="caution">
    <text evidence="2">The sequence shown here is derived from an EMBL/GenBank/DDBJ whole genome shotgun (WGS) entry which is preliminary data.</text>
</comment>
<evidence type="ECO:0000256" key="1">
    <source>
        <dbReference type="SAM" id="MobiDB-lite"/>
    </source>
</evidence>
<feature type="region of interest" description="Disordered" evidence="1">
    <location>
        <begin position="184"/>
        <end position="271"/>
    </location>
</feature>
<dbReference type="GeneID" id="95356720"/>
<reference evidence="2" key="1">
    <citation type="journal article" date="2014" name="Int. J. Syst. Evol. Microbiol.">
        <title>Complete genome sequence of Corynebacterium casei LMG S-19264T (=DSM 44701T), isolated from a smear-ripened cheese.</title>
        <authorList>
            <consortium name="US DOE Joint Genome Institute (JGI-PGF)"/>
            <person name="Walter F."/>
            <person name="Albersmeier A."/>
            <person name="Kalinowski J."/>
            <person name="Ruckert C."/>
        </authorList>
    </citation>
    <scope>NUCLEOTIDE SEQUENCE</scope>
    <source>
        <strain evidence="2">JCM 4646</strain>
    </source>
</reference>
<evidence type="ECO:0000313" key="2">
    <source>
        <dbReference type="EMBL" id="GHH81496.1"/>
    </source>
</evidence>
<keyword evidence="3" id="KW-1185">Reference proteome</keyword>
<dbReference type="AlphaFoldDB" id="A0A919GCH8"/>
<dbReference type="EMBL" id="BNBO01000053">
    <property type="protein sequence ID" value="GHH81496.1"/>
    <property type="molecule type" value="Genomic_DNA"/>
</dbReference>
<name>A0A919GCH8_9ACTN</name>
<organism evidence="2 3">
    <name type="scientific">Kitasatospora indigofera</name>
    <dbReference type="NCBI Taxonomy" id="67307"/>
    <lineage>
        <taxon>Bacteria</taxon>
        <taxon>Bacillati</taxon>
        <taxon>Actinomycetota</taxon>
        <taxon>Actinomycetes</taxon>
        <taxon>Kitasatosporales</taxon>
        <taxon>Streptomycetaceae</taxon>
        <taxon>Kitasatospora</taxon>
    </lineage>
</organism>
<protein>
    <submittedName>
        <fullName evidence="2">Uncharacterized protein</fullName>
    </submittedName>
</protein>
<dbReference type="RefSeq" id="WP_190214431.1">
    <property type="nucleotide sequence ID" value="NZ_BNBO01000053.1"/>
</dbReference>
<sequence>MSWDVVAADERIRWTLEPLHRVGPLWFGMTAEEAEQALDGELVPDPWGRVRPHNGSVVSREFNLPHVPTLAAVTAYFGTGRLVGAAFDARRGPQVLLDDLPLVGRVPSELVADLTAYADTRDVYLEHNHLGDLASEELGLFSSTQRADDVLLTRAMLVDSRWADRIGDYYETWGPRCPLGRPGCAPPVSGRPRPPRPGSSTVAAPGPPALPGRRHGRRSGSPAPAEDRGGGVRLDGVMNEFAHPESITSGNRKWRGSRPIRCGASTGIPST</sequence>
<accession>A0A919GCH8</accession>
<dbReference type="Proteomes" id="UP000617734">
    <property type="component" value="Unassembled WGS sequence"/>
</dbReference>
<gene>
    <name evidence="2" type="ORF">GCM10018781_64250</name>
</gene>
<proteinExistence type="predicted"/>
<evidence type="ECO:0000313" key="3">
    <source>
        <dbReference type="Proteomes" id="UP000617734"/>
    </source>
</evidence>